<dbReference type="GO" id="GO:0004373">
    <property type="term" value="F:alpha-1,4-glucan glucosyltransferase (UDP-glucose donor) activity"/>
    <property type="evidence" value="ECO:0007669"/>
    <property type="project" value="InterPro"/>
</dbReference>
<keyword evidence="7 11" id="KW-0328">Glycosyltransferase</keyword>
<dbReference type="NCBIfam" id="NF001899">
    <property type="entry name" value="PRK00654.1-2"/>
    <property type="match status" value="1"/>
</dbReference>
<gene>
    <name evidence="11" type="primary">glgA</name>
    <name evidence="14" type="ORF">AU255_12925</name>
</gene>
<dbReference type="NCBIfam" id="TIGR02095">
    <property type="entry name" value="glgA"/>
    <property type="match status" value="1"/>
</dbReference>
<dbReference type="Pfam" id="PF00534">
    <property type="entry name" value="Glycos_transf_1"/>
    <property type="match status" value="1"/>
</dbReference>
<keyword evidence="15" id="KW-1185">Reference proteome</keyword>
<reference evidence="14 15" key="1">
    <citation type="submission" date="2015-12" db="EMBL/GenBank/DDBJ databases">
        <authorList>
            <person name="Shamseldin A."/>
            <person name="Moawad H."/>
            <person name="Abd El-Rahim W.M."/>
            <person name="Sadowsky M.J."/>
        </authorList>
    </citation>
    <scope>NUCLEOTIDE SEQUENCE [LARGE SCALE GENOMIC DNA]</scope>
    <source>
        <strain evidence="14 15">WF1</strain>
    </source>
</reference>
<evidence type="ECO:0000256" key="5">
    <source>
        <dbReference type="ARBA" id="ARBA00012588"/>
    </source>
</evidence>
<evidence type="ECO:0000256" key="8">
    <source>
        <dbReference type="ARBA" id="ARBA00022679"/>
    </source>
</evidence>
<dbReference type="GO" id="GO:0005978">
    <property type="term" value="P:glycogen biosynthetic process"/>
    <property type="evidence" value="ECO:0007669"/>
    <property type="project" value="UniProtKB-UniRule"/>
</dbReference>
<dbReference type="EC" id="2.4.1.21" evidence="5 11"/>
<feature type="binding site" evidence="11">
    <location>
        <position position="16"/>
    </location>
    <ligand>
        <name>ADP-alpha-D-glucose</name>
        <dbReference type="ChEBI" id="CHEBI:57498"/>
    </ligand>
</feature>
<dbReference type="SUPFAM" id="SSF53756">
    <property type="entry name" value="UDP-Glycosyltransferase/glycogen phosphorylase"/>
    <property type="match status" value="1"/>
</dbReference>
<evidence type="ECO:0000313" key="15">
    <source>
        <dbReference type="Proteomes" id="UP000191980"/>
    </source>
</evidence>
<evidence type="ECO:0000259" key="13">
    <source>
        <dbReference type="Pfam" id="PF08323"/>
    </source>
</evidence>
<dbReference type="AlphaFoldDB" id="A0A1V8M3C7"/>
<dbReference type="CDD" id="cd03791">
    <property type="entry name" value="GT5_Glycogen_synthase_DULL1-like"/>
    <property type="match status" value="1"/>
</dbReference>
<dbReference type="InterPro" id="IPR013534">
    <property type="entry name" value="Starch_synth_cat_dom"/>
</dbReference>
<dbReference type="InterPro" id="IPR011835">
    <property type="entry name" value="GS/SS"/>
</dbReference>
<keyword evidence="9 11" id="KW-0320">Glycogen biosynthesis</keyword>
<evidence type="ECO:0000256" key="10">
    <source>
        <dbReference type="ARBA" id="ARBA00031722"/>
    </source>
</evidence>
<organism evidence="14 15">
    <name type="scientific">Methyloprofundus sedimenti</name>
    <dbReference type="NCBI Taxonomy" id="1420851"/>
    <lineage>
        <taxon>Bacteria</taxon>
        <taxon>Pseudomonadati</taxon>
        <taxon>Pseudomonadota</taxon>
        <taxon>Gammaproteobacteria</taxon>
        <taxon>Methylococcales</taxon>
        <taxon>Methylococcaceae</taxon>
        <taxon>Methyloprofundus</taxon>
    </lineage>
</organism>
<accession>A0A1V8M3C7</accession>
<protein>
    <recommendedName>
        <fullName evidence="6 11">Glycogen synthase</fullName>
        <ecNumber evidence="5 11">2.4.1.21</ecNumber>
    </recommendedName>
    <alternativeName>
        <fullName evidence="10 11">Starch [bacterial glycogen] synthase</fullName>
    </alternativeName>
</protein>
<dbReference type="EMBL" id="LPUF01000002">
    <property type="protein sequence ID" value="OQK16018.1"/>
    <property type="molecule type" value="Genomic_DNA"/>
</dbReference>
<comment type="pathway">
    <text evidence="3 11">Glycan biosynthesis; glycogen biosynthesis.</text>
</comment>
<evidence type="ECO:0000256" key="1">
    <source>
        <dbReference type="ARBA" id="ARBA00001478"/>
    </source>
</evidence>
<keyword evidence="8 11" id="KW-0808">Transferase</keyword>
<evidence type="ECO:0000256" key="7">
    <source>
        <dbReference type="ARBA" id="ARBA00022676"/>
    </source>
</evidence>
<dbReference type="HAMAP" id="MF_00484">
    <property type="entry name" value="Glycogen_synth"/>
    <property type="match status" value="1"/>
</dbReference>
<dbReference type="UniPathway" id="UPA00164"/>
<dbReference type="Pfam" id="PF08323">
    <property type="entry name" value="Glyco_transf_5"/>
    <property type="match status" value="1"/>
</dbReference>
<dbReference type="InterPro" id="IPR001296">
    <property type="entry name" value="Glyco_trans_1"/>
</dbReference>
<dbReference type="RefSeq" id="WP_080523398.1">
    <property type="nucleotide sequence ID" value="NZ_LPUF01000002.1"/>
</dbReference>
<evidence type="ECO:0000256" key="6">
    <source>
        <dbReference type="ARBA" id="ARBA00019935"/>
    </source>
</evidence>
<comment type="function">
    <text evidence="2 11">Synthesizes alpha-1,4-glucan chains using ADP-glucose.</text>
</comment>
<evidence type="ECO:0000256" key="2">
    <source>
        <dbReference type="ARBA" id="ARBA00002764"/>
    </source>
</evidence>
<evidence type="ECO:0000256" key="9">
    <source>
        <dbReference type="ARBA" id="ARBA00023056"/>
    </source>
</evidence>
<dbReference type="OrthoDB" id="9808590at2"/>
<feature type="domain" description="Starch synthase catalytic" evidence="13">
    <location>
        <begin position="3"/>
        <end position="236"/>
    </location>
</feature>
<dbReference type="GO" id="GO:0009011">
    <property type="term" value="F:alpha-1,4-glucan glucosyltransferase (ADP-glucose donor) activity"/>
    <property type="evidence" value="ECO:0007669"/>
    <property type="project" value="UniProtKB-UniRule"/>
</dbReference>
<evidence type="ECO:0000256" key="3">
    <source>
        <dbReference type="ARBA" id="ARBA00004964"/>
    </source>
</evidence>
<proteinExistence type="inferred from homology"/>
<name>A0A1V8M3C7_9GAMM</name>
<dbReference type="STRING" id="1420851.AU255_12925"/>
<feature type="domain" description="Glycosyl transferase family 1" evidence="12">
    <location>
        <begin position="293"/>
        <end position="443"/>
    </location>
</feature>
<evidence type="ECO:0000313" key="14">
    <source>
        <dbReference type="EMBL" id="OQK16018.1"/>
    </source>
</evidence>
<evidence type="ECO:0000256" key="4">
    <source>
        <dbReference type="ARBA" id="ARBA00010281"/>
    </source>
</evidence>
<evidence type="ECO:0000256" key="11">
    <source>
        <dbReference type="HAMAP-Rule" id="MF_00484"/>
    </source>
</evidence>
<dbReference type="PANTHER" id="PTHR45825">
    <property type="entry name" value="GRANULE-BOUND STARCH SYNTHASE 1, CHLOROPLASTIC/AMYLOPLASTIC"/>
    <property type="match status" value="1"/>
</dbReference>
<comment type="caution">
    <text evidence="14">The sequence shown here is derived from an EMBL/GenBank/DDBJ whole genome shotgun (WGS) entry which is preliminary data.</text>
</comment>
<dbReference type="Gene3D" id="3.40.50.2000">
    <property type="entry name" value="Glycogen Phosphorylase B"/>
    <property type="match status" value="2"/>
</dbReference>
<evidence type="ECO:0000259" key="12">
    <source>
        <dbReference type="Pfam" id="PF00534"/>
    </source>
</evidence>
<dbReference type="Proteomes" id="UP000191980">
    <property type="component" value="Unassembled WGS sequence"/>
</dbReference>
<dbReference type="PANTHER" id="PTHR45825:SF11">
    <property type="entry name" value="ALPHA AMYLASE DOMAIN-CONTAINING PROTEIN"/>
    <property type="match status" value="1"/>
</dbReference>
<comment type="catalytic activity">
    <reaction evidence="1 11">
        <text>[(1-&gt;4)-alpha-D-glucosyl](n) + ADP-alpha-D-glucose = [(1-&gt;4)-alpha-D-glucosyl](n+1) + ADP + H(+)</text>
        <dbReference type="Rhea" id="RHEA:18189"/>
        <dbReference type="Rhea" id="RHEA-COMP:9584"/>
        <dbReference type="Rhea" id="RHEA-COMP:9587"/>
        <dbReference type="ChEBI" id="CHEBI:15378"/>
        <dbReference type="ChEBI" id="CHEBI:15444"/>
        <dbReference type="ChEBI" id="CHEBI:57498"/>
        <dbReference type="ChEBI" id="CHEBI:456216"/>
        <dbReference type="EC" id="2.4.1.21"/>
    </reaction>
</comment>
<comment type="similarity">
    <text evidence="4 11">Belongs to the glycosyltransferase 1 family. Bacterial/plant glycogen synthase subfamily.</text>
</comment>
<sequence length="477" mass="53371">MKKILFVSSEVHPLIKTGGLADVAGSLPIALAELGQEVRIIIPKYQALKLEEEITYLCTLRINNRDVNILETRLPDSDVIVWLVDCPEYFDIPGNPYSDEFGNAWANSAARFCLFCRVAVEVSQNRAHLDWKADIVHCNDWQSGLVPALLTLEPQRPSTVFTIHNMAYQGLFSKTAYFDLNLPGQLWNPGALEFHSLLSFIKGGIACADHITTVSPNYALEIQTAEYGYGLEGLLHNRHHELNGIINGIDTDIWNPETDPRIAQNYAIDSLPKKAGNKLALQKHCSLPEEPTIPLIGLISRLVDQKGIDLVIDCLGDLVSYPVQFVLLGSGEKGFEHRLKNLSYLYPDKISVSIGYNEDLAHLIEAGSDMFLMPSRFEPCGLNQLYSQRYGTLPIVRRTGGLADTVVDAMPDTIADKTATGFMFVEPSVGAMLETIKRAILLYANKRIWQQLQKNAMRKDFSWQKSAQQYLDLYNTL</sequence>